<keyword evidence="13" id="KW-1185">Reference proteome</keyword>
<dbReference type="InterPro" id="IPR001314">
    <property type="entry name" value="Peptidase_S1A"/>
</dbReference>
<evidence type="ECO:0000256" key="7">
    <source>
        <dbReference type="ARBA" id="ARBA00023157"/>
    </source>
</evidence>
<dbReference type="EC" id="3.4.21.4" evidence="9"/>
<evidence type="ECO:0000256" key="4">
    <source>
        <dbReference type="ARBA" id="ARBA00022801"/>
    </source>
</evidence>
<evidence type="ECO:0000313" key="12">
    <source>
        <dbReference type="EMBL" id="KAK2906971.1"/>
    </source>
</evidence>
<dbReference type="SUPFAM" id="SSF50494">
    <property type="entry name" value="Trypsin-like serine proteases"/>
    <property type="match status" value="2"/>
</dbReference>
<sequence>MTIISLLLLASLLPHLTFTAHVNVGIVNGTEAKPHSRPYMVSLQKGCRHVCGGFLISDEFVMTAAHCKKKINLTAVVGVHDLKQRRRGSDRISVKSYYQHPNFTESPLQNDIMLLRLKKKVKLNKNVKIISIPTKERDTKAGSVCSVAGWGRLSLEKENSTRLMEADVKIMNDTECKNKWKNNYSPSQMMCVYGHGGSCNGDSGGPLSFVSNSLLSTLKMTIISLLLLASLLPHLTFTARVKVGIVNGTEAKPHSRPYMVSLQLHKQHNCGGFLISDEFVLTAAHCWNGYPQILTVVVGAHDLRNSKISHRVSVKSYIPHPYYTECSCQNDIMLLRLKEKVKLNNYVKWISLPKKEEDVNADTLCSVAGWGRLSINGSTSDRLLEANMTTIDNAECKCRWRDVYSASQMICAYGGGGSCSRDGGGPLVCGNTAVGITSFGDSKVCNSHERPEVYTKISAYLKWICSIIANFK</sequence>
<dbReference type="InterPro" id="IPR009003">
    <property type="entry name" value="Peptidase_S1_PA"/>
</dbReference>
<feature type="domain" description="Peptidase S1" evidence="11">
    <location>
        <begin position="26"/>
        <end position="247"/>
    </location>
</feature>
<evidence type="ECO:0000259" key="11">
    <source>
        <dbReference type="PROSITE" id="PS50240"/>
    </source>
</evidence>
<dbReference type="CDD" id="cd00190">
    <property type="entry name" value="Tryp_SPc"/>
    <property type="match status" value="2"/>
</dbReference>
<dbReference type="PANTHER" id="PTHR24271:SF87">
    <property type="entry name" value="ARGININE ESTERASE-LIKE-RELATED"/>
    <property type="match status" value="1"/>
</dbReference>
<evidence type="ECO:0000256" key="2">
    <source>
        <dbReference type="ARBA" id="ARBA00022670"/>
    </source>
</evidence>
<organism evidence="12 13">
    <name type="scientific">Cirrhinus molitorella</name>
    <name type="common">mud carp</name>
    <dbReference type="NCBI Taxonomy" id="172907"/>
    <lineage>
        <taxon>Eukaryota</taxon>
        <taxon>Metazoa</taxon>
        <taxon>Chordata</taxon>
        <taxon>Craniata</taxon>
        <taxon>Vertebrata</taxon>
        <taxon>Euteleostomi</taxon>
        <taxon>Actinopterygii</taxon>
        <taxon>Neopterygii</taxon>
        <taxon>Teleostei</taxon>
        <taxon>Ostariophysi</taxon>
        <taxon>Cypriniformes</taxon>
        <taxon>Cyprinidae</taxon>
        <taxon>Labeoninae</taxon>
        <taxon>Labeonini</taxon>
        <taxon>Cirrhinus</taxon>
    </lineage>
</organism>
<gene>
    <name evidence="12" type="ORF">Q8A67_005956</name>
</gene>
<protein>
    <recommendedName>
        <fullName evidence="9">trypsin</fullName>
        <ecNumber evidence="9">3.4.21.4</ecNumber>
    </recommendedName>
</protein>
<evidence type="ECO:0000256" key="6">
    <source>
        <dbReference type="ARBA" id="ARBA00023145"/>
    </source>
</evidence>
<comment type="catalytic activity">
    <reaction evidence="8">
        <text>Preferential cleavage: Arg-|-Xaa, Lys-|-Xaa.</text>
        <dbReference type="EC" id="3.4.21.4"/>
    </reaction>
</comment>
<dbReference type="FunFam" id="2.40.10.10:FF:000005">
    <property type="entry name" value="Serine protease 37"/>
    <property type="match status" value="1"/>
</dbReference>
<dbReference type="EMBL" id="JAUYZG010000005">
    <property type="protein sequence ID" value="KAK2906971.1"/>
    <property type="molecule type" value="Genomic_DNA"/>
</dbReference>
<name>A0AA88U2N2_9TELE</name>
<evidence type="ECO:0000256" key="8">
    <source>
        <dbReference type="ARBA" id="ARBA00036320"/>
    </source>
</evidence>
<dbReference type="Proteomes" id="UP001187343">
    <property type="component" value="Unassembled WGS sequence"/>
</dbReference>
<keyword evidence="2" id="KW-0645">Protease</keyword>
<proteinExistence type="predicted"/>
<dbReference type="GO" id="GO:0004252">
    <property type="term" value="F:serine-type endopeptidase activity"/>
    <property type="evidence" value="ECO:0007669"/>
    <property type="project" value="UniProtKB-EC"/>
</dbReference>
<dbReference type="InterPro" id="IPR001254">
    <property type="entry name" value="Trypsin_dom"/>
</dbReference>
<dbReference type="PRINTS" id="PR00722">
    <property type="entry name" value="CHYMOTRYPSIN"/>
</dbReference>
<dbReference type="Gene3D" id="2.40.10.10">
    <property type="entry name" value="Trypsin-like serine proteases"/>
    <property type="match status" value="2"/>
</dbReference>
<dbReference type="SMART" id="SM00020">
    <property type="entry name" value="Tryp_SPc"/>
    <property type="match status" value="2"/>
</dbReference>
<accession>A0AA88U2N2</accession>
<keyword evidence="6" id="KW-0865">Zymogen</keyword>
<comment type="caution">
    <text evidence="12">The sequence shown here is derived from an EMBL/GenBank/DDBJ whole genome shotgun (WGS) entry which is preliminary data.</text>
</comment>
<feature type="signal peptide" evidence="10">
    <location>
        <begin position="1"/>
        <end position="19"/>
    </location>
</feature>
<dbReference type="AlphaFoldDB" id="A0AA88U2N2"/>
<dbReference type="GO" id="GO:0005576">
    <property type="term" value="C:extracellular region"/>
    <property type="evidence" value="ECO:0007669"/>
    <property type="project" value="UniProtKB-SubCell"/>
</dbReference>
<keyword evidence="7" id="KW-1015">Disulfide bond</keyword>
<evidence type="ECO:0000256" key="5">
    <source>
        <dbReference type="ARBA" id="ARBA00022825"/>
    </source>
</evidence>
<evidence type="ECO:0000256" key="3">
    <source>
        <dbReference type="ARBA" id="ARBA00022729"/>
    </source>
</evidence>
<evidence type="ECO:0000256" key="1">
    <source>
        <dbReference type="ARBA" id="ARBA00004239"/>
    </source>
</evidence>
<evidence type="ECO:0000313" key="13">
    <source>
        <dbReference type="Proteomes" id="UP001187343"/>
    </source>
</evidence>
<dbReference type="PANTHER" id="PTHR24271">
    <property type="entry name" value="KALLIKREIN-RELATED"/>
    <property type="match status" value="1"/>
</dbReference>
<dbReference type="PROSITE" id="PS50240">
    <property type="entry name" value="TRYPSIN_DOM"/>
    <property type="match status" value="2"/>
</dbReference>
<dbReference type="InterPro" id="IPR043504">
    <property type="entry name" value="Peptidase_S1_PA_chymotrypsin"/>
</dbReference>
<keyword evidence="5" id="KW-0720">Serine protease</keyword>
<comment type="subcellular location">
    <subcellularLocation>
        <location evidence="1">Secreted</location>
        <location evidence="1">Extracellular space</location>
    </subcellularLocation>
</comment>
<evidence type="ECO:0000256" key="10">
    <source>
        <dbReference type="SAM" id="SignalP"/>
    </source>
</evidence>
<evidence type="ECO:0000256" key="9">
    <source>
        <dbReference type="ARBA" id="ARBA00038868"/>
    </source>
</evidence>
<dbReference type="FunFam" id="2.40.10.10:FF:000120">
    <property type="entry name" value="Putative serine protease"/>
    <property type="match status" value="1"/>
</dbReference>
<feature type="domain" description="Peptidase S1" evidence="11">
    <location>
        <begin position="245"/>
        <end position="469"/>
    </location>
</feature>
<keyword evidence="3 10" id="KW-0732">Signal</keyword>
<reference evidence="12" key="1">
    <citation type="submission" date="2023-08" db="EMBL/GenBank/DDBJ databases">
        <title>Chromosome-level Genome Assembly of mud carp (Cirrhinus molitorella).</title>
        <authorList>
            <person name="Liu H."/>
        </authorList>
    </citation>
    <scope>NUCLEOTIDE SEQUENCE</scope>
    <source>
        <strain evidence="12">Prfri</strain>
        <tissue evidence="12">Muscle</tissue>
    </source>
</reference>
<keyword evidence="4" id="KW-0378">Hydrolase</keyword>
<dbReference type="PROSITE" id="PS00134">
    <property type="entry name" value="TRYPSIN_HIS"/>
    <property type="match status" value="1"/>
</dbReference>
<feature type="chain" id="PRO_5041674456" description="trypsin" evidence="10">
    <location>
        <begin position="20"/>
        <end position="472"/>
    </location>
</feature>
<dbReference type="Pfam" id="PF00089">
    <property type="entry name" value="Trypsin"/>
    <property type="match status" value="2"/>
</dbReference>
<dbReference type="GO" id="GO:0006508">
    <property type="term" value="P:proteolysis"/>
    <property type="evidence" value="ECO:0007669"/>
    <property type="project" value="UniProtKB-KW"/>
</dbReference>
<dbReference type="InterPro" id="IPR018114">
    <property type="entry name" value="TRYPSIN_HIS"/>
</dbReference>